<name>A0A2H0WMB6_9BACT</name>
<dbReference type="AlphaFoldDB" id="A0A2H0WMB6"/>
<evidence type="ECO:0000313" key="2">
    <source>
        <dbReference type="Proteomes" id="UP000230033"/>
    </source>
</evidence>
<gene>
    <name evidence="1" type="ORF">COT65_02325</name>
</gene>
<dbReference type="InterPro" id="IPR013785">
    <property type="entry name" value="Aldolase_TIM"/>
</dbReference>
<sequence>MKGVKYAFKYVLDNEEISPHRHFQLMAGNLIRTERVWEICSQIAETLNQVEPLSNFDSYLNISPPIKNVEENLRMARKQLGFRQVAFNMEVVGKARFKEVCPGKYATIGYDNSMNALRAAVPIFGRGNVRSNFVLGAQPVEELLDGVRELAEYGIASDYSVFVPKPGTPWAGRLSPDIKTTIDFTNELVAIYKQHGFRGIYCGLSSRSNIFHEVMAG</sequence>
<dbReference type="NCBIfam" id="NF045502">
    <property type="entry name" value="variant_rSAM"/>
    <property type="match status" value="1"/>
</dbReference>
<organism evidence="1 2">
    <name type="scientific">Candidatus Shapirobacteria bacterium CG09_land_8_20_14_0_10_47_13</name>
    <dbReference type="NCBI Taxonomy" id="1974481"/>
    <lineage>
        <taxon>Bacteria</taxon>
        <taxon>Candidatus Shapironibacteriota</taxon>
    </lineage>
</organism>
<proteinExistence type="predicted"/>
<evidence type="ECO:0008006" key="3">
    <source>
        <dbReference type="Google" id="ProtNLM"/>
    </source>
</evidence>
<dbReference type="InterPro" id="IPR058240">
    <property type="entry name" value="rSAM_sf"/>
</dbReference>
<dbReference type="SUPFAM" id="SSF102114">
    <property type="entry name" value="Radical SAM enzymes"/>
    <property type="match status" value="1"/>
</dbReference>
<dbReference type="EMBL" id="PEZJ01000030">
    <property type="protein sequence ID" value="PIS13773.1"/>
    <property type="molecule type" value="Genomic_DNA"/>
</dbReference>
<comment type="caution">
    <text evidence="1">The sequence shown here is derived from an EMBL/GenBank/DDBJ whole genome shotgun (WGS) entry which is preliminary data.</text>
</comment>
<evidence type="ECO:0000313" key="1">
    <source>
        <dbReference type="EMBL" id="PIS13773.1"/>
    </source>
</evidence>
<protein>
    <recommendedName>
        <fullName evidence="3">Radical SAM core domain-containing protein</fullName>
    </recommendedName>
</protein>
<accession>A0A2H0WMB6</accession>
<dbReference type="Gene3D" id="3.20.20.70">
    <property type="entry name" value="Aldolase class I"/>
    <property type="match status" value="1"/>
</dbReference>
<reference evidence="2" key="1">
    <citation type="submission" date="2017-09" db="EMBL/GenBank/DDBJ databases">
        <title>Depth-based differentiation of microbial function through sediment-hosted aquifers and enrichment of novel symbionts in the deep terrestrial subsurface.</title>
        <authorList>
            <person name="Probst A.J."/>
            <person name="Ladd B."/>
            <person name="Jarett J.K."/>
            <person name="Geller-Mcgrath D.E."/>
            <person name="Sieber C.M.K."/>
            <person name="Emerson J.B."/>
            <person name="Anantharaman K."/>
            <person name="Thomas B.C."/>
            <person name="Malmstrom R."/>
            <person name="Stieglmeier M."/>
            <person name="Klingl A."/>
            <person name="Woyke T."/>
            <person name="Ryan C.M."/>
            <person name="Banfield J.F."/>
        </authorList>
    </citation>
    <scope>NUCLEOTIDE SEQUENCE [LARGE SCALE GENOMIC DNA]</scope>
</reference>
<dbReference type="Proteomes" id="UP000230033">
    <property type="component" value="Unassembled WGS sequence"/>
</dbReference>